<name>A0AAQ3PB84_VIGMU</name>
<protein>
    <submittedName>
        <fullName evidence="1">Uncharacterized protein</fullName>
    </submittedName>
</protein>
<sequence length="112" mass="13054">MTETEERRSISPAAPPFFFKIFTLLSYSSATRIAMSDILKMKRFCFDFCFGCSEAIYKRVVWIRMEMKPTCDVVVAWLKVVCFHNTLFCGGWGTLFSFFYSFISSLWTPTEC</sequence>
<dbReference type="AlphaFoldDB" id="A0AAQ3PB84"/>
<organism evidence="1 2">
    <name type="scientific">Vigna mungo</name>
    <name type="common">Black gram</name>
    <name type="synonym">Phaseolus mungo</name>
    <dbReference type="NCBI Taxonomy" id="3915"/>
    <lineage>
        <taxon>Eukaryota</taxon>
        <taxon>Viridiplantae</taxon>
        <taxon>Streptophyta</taxon>
        <taxon>Embryophyta</taxon>
        <taxon>Tracheophyta</taxon>
        <taxon>Spermatophyta</taxon>
        <taxon>Magnoliopsida</taxon>
        <taxon>eudicotyledons</taxon>
        <taxon>Gunneridae</taxon>
        <taxon>Pentapetalae</taxon>
        <taxon>rosids</taxon>
        <taxon>fabids</taxon>
        <taxon>Fabales</taxon>
        <taxon>Fabaceae</taxon>
        <taxon>Papilionoideae</taxon>
        <taxon>50 kb inversion clade</taxon>
        <taxon>NPAAA clade</taxon>
        <taxon>indigoferoid/millettioid clade</taxon>
        <taxon>Phaseoleae</taxon>
        <taxon>Vigna</taxon>
    </lineage>
</organism>
<keyword evidence="2" id="KW-1185">Reference proteome</keyword>
<evidence type="ECO:0000313" key="2">
    <source>
        <dbReference type="Proteomes" id="UP001374535"/>
    </source>
</evidence>
<accession>A0AAQ3PB84</accession>
<dbReference type="Proteomes" id="UP001374535">
    <property type="component" value="Chromosome 1"/>
</dbReference>
<proteinExistence type="predicted"/>
<reference evidence="1 2" key="1">
    <citation type="journal article" date="2023" name="Life. Sci Alliance">
        <title>Evolutionary insights into 3D genome organization and epigenetic landscape of Vigna mungo.</title>
        <authorList>
            <person name="Junaid A."/>
            <person name="Singh B."/>
            <person name="Bhatia S."/>
        </authorList>
    </citation>
    <scope>NUCLEOTIDE SEQUENCE [LARGE SCALE GENOMIC DNA]</scope>
    <source>
        <strain evidence="1">Urdbean</strain>
    </source>
</reference>
<evidence type="ECO:0000313" key="1">
    <source>
        <dbReference type="EMBL" id="WVZ25335.1"/>
    </source>
</evidence>
<gene>
    <name evidence="1" type="ORF">V8G54_003879</name>
</gene>
<dbReference type="EMBL" id="CP144700">
    <property type="protein sequence ID" value="WVZ25335.1"/>
    <property type="molecule type" value="Genomic_DNA"/>
</dbReference>